<comment type="similarity">
    <text evidence="1 5">Belongs to the acetyltransferase family. RimI subfamily.</text>
</comment>
<dbReference type="InterPro" id="IPR000182">
    <property type="entry name" value="GNAT_dom"/>
</dbReference>
<evidence type="ECO:0000256" key="3">
    <source>
        <dbReference type="ARBA" id="ARBA00022679"/>
    </source>
</evidence>
<dbReference type="KEGG" id="mgm:Mmc1_0638"/>
<comment type="catalytic activity">
    <reaction evidence="5">
        <text>N-terminal L-alanyl-[ribosomal protein bS18] + acetyl-CoA = N-terminal N(alpha)-acetyl-L-alanyl-[ribosomal protein bS18] + CoA + H(+)</text>
        <dbReference type="Rhea" id="RHEA:43756"/>
        <dbReference type="Rhea" id="RHEA-COMP:10676"/>
        <dbReference type="Rhea" id="RHEA-COMP:10677"/>
        <dbReference type="ChEBI" id="CHEBI:15378"/>
        <dbReference type="ChEBI" id="CHEBI:57287"/>
        <dbReference type="ChEBI" id="CHEBI:57288"/>
        <dbReference type="ChEBI" id="CHEBI:64718"/>
        <dbReference type="ChEBI" id="CHEBI:83683"/>
        <dbReference type="EC" id="2.3.1.266"/>
    </reaction>
</comment>
<feature type="domain" description="N-acetyltransferase" evidence="6">
    <location>
        <begin position="2"/>
        <end position="148"/>
    </location>
</feature>
<dbReference type="EC" id="2.3.1.266" evidence="5"/>
<dbReference type="OrthoDB" id="9804026at2"/>
<dbReference type="GO" id="GO:0008999">
    <property type="term" value="F:protein-N-terminal-alanine acetyltransferase activity"/>
    <property type="evidence" value="ECO:0007669"/>
    <property type="project" value="UniProtKB-EC"/>
</dbReference>
<keyword evidence="7" id="KW-0687">Ribonucleoprotein</keyword>
<reference evidence="8" key="1">
    <citation type="journal article" date="2009" name="Appl. Environ. Microbiol.">
        <title>Complete genome sequence of the chemolithoautotrophic marine magnetotactic coccus strain MC-1.</title>
        <authorList>
            <person name="Schubbe S."/>
            <person name="Williams T.J."/>
            <person name="Xie G."/>
            <person name="Kiss H.E."/>
            <person name="Brettin T.S."/>
            <person name="Martinez D."/>
            <person name="Ross C.A."/>
            <person name="Schuler D."/>
            <person name="Cox B.L."/>
            <person name="Nealson K.H."/>
            <person name="Bazylinski D.A."/>
        </authorList>
    </citation>
    <scope>NUCLEOTIDE SEQUENCE [LARGE SCALE GENOMIC DNA]</scope>
    <source>
        <strain evidence="8">ATCC BAA-1437 / JCM 17883 / MC-1</strain>
    </source>
</reference>
<evidence type="ECO:0000313" key="7">
    <source>
        <dbReference type="EMBL" id="ABK43159.1"/>
    </source>
</evidence>
<dbReference type="Pfam" id="PF00583">
    <property type="entry name" value="Acetyltransf_1"/>
    <property type="match status" value="1"/>
</dbReference>
<organism evidence="7 8">
    <name type="scientific">Magnetococcus marinus (strain ATCC BAA-1437 / JCM 17883 / MC-1)</name>
    <dbReference type="NCBI Taxonomy" id="156889"/>
    <lineage>
        <taxon>Bacteria</taxon>
        <taxon>Pseudomonadati</taxon>
        <taxon>Pseudomonadota</taxon>
        <taxon>Magnetococcia</taxon>
        <taxon>Magnetococcales</taxon>
        <taxon>Magnetococcaceae</taxon>
        <taxon>Magnetococcus</taxon>
    </lineage>
</organism>
<sequence>MMHISPLLSHHCEALARLDYHISPRPWTQAMFAEELGAQSVALVAQQDRVLLGFAIARDQYASWHVMTLGVDPQQRRQGYGGQLMRALIQGVAKRGGAELELEVRASNGAAIGLYEQLGFKHLGVRPRYYPLGQHGREDAVLMGLALGADTINQ</sequence>
<dbReference type="STRING" id="156889.Mmc1_0638"/>
<keyword evidence="7" id="KW-0689">Ribosomal protein</keyword>
<dbReference type="NCBIfam" id="TIGR01575">
    <property type="entry name" value="rimI"/>
    <property type="match status" value="1"/>
</dbReference>
<dbReference type="InterPro" id="IPR006464">
    <property type="entry name" value="AcTrfase_RimI/Ard1"/>
</dbReference>
<dbReference type="RefSeq" id="WP_011712326.1">
    <property type="nucleotide sequence ID" value="NC_008576.1"/>
</dbReference>
<evidence type="ECO:0000256" key="2">
    <source>
        <dbReference type="ARBA" id="ARBA00022490"/>
    </source>
</evidence>
<keyword evidence="3 7" id="KW-0808">Transferase</keyword>
<reference evidence="7 8" key="2">
    <citation type="journal article" date="2012" name="Int. J. Syst. Evol. Microbiol.">
        <title>Magnetococcus marinus gen. nov., sp. nov., a marine, magnetotactic bacterium that represents a novel lineage (Magnetococcaceae fam. nov.; Magnetococcales ord. nov.) at the base of the Alphaproteobacteria.</title>
        <authorList>
            <person name="Bazylinski D.A."/>
            <person name="Williams T.J."/>
            <person name="Lefevre C.T."/>
            <person name="Berg R.J."/>
            <person name="Zhang C.L."/>
            <person name="Bowser S.S."/>
            <person name="Dean A.J."/>
            <person name="Beveridge T.J."/>
        </authorList>
    </citation>
    <scope>NUCLEOTIDE SEQUENCE [LARGE SCALE GENOMIC DNA]</scope>
    <source>
        <strain evidence="8">ATCC BAA-1437 / JCM 17883 / MC-1</strain>
    </source>
</reference>
<evidence type="ECO:0000256" key="1">
    <source>
        <dbReference type="ARBA" id="ARBA00005395"/>
    </source>
</evidence>
<dbReference type="CDD" id="cd04301">
    <property type="entry name" value="NAT_SF"/>
    <property type="match status" value="1"/>
</dbReference>
<dbReference type="PANTHER" id="PTHR43420:SF12">
    <property type="entry name" value="N-ACETYLTRANSFERASE DOMAIN-CONTAINING PROTEIN"/>
    <property type="match status" value="1"/>
</dbReference>
<dbReference type="Gene3D" id="3.40.630.30">
    <property type="match status" value="1"/>
</dbReference>
<keyword evidence="4 7" id="KW-0012">Acyltransferase</keyword>
<dbReference type="GO" id="GO:0005840">
    <property type="term" value="C:ribosome"/>
    <property type="evidence" value="ECO:0007669"/>
    <property type="project" value="UniProtKB-KW"/>
</dbReference>
<dbReference type="EMBL" id="CP000471">
    <property type="protein sequence ID" value="ABK43159.1"/>
    <property type="molecule type" value="Genomic_DNA"/>
</dbReference>
<dbReference type="InterPro" id="IPR016181">
    <property type="entry name" value="Acyl_CoA_acyltransferase"/>
</dbReference>
<protein>
    <recommendedName>
        <fullName evidence="5">[Ribosomal protein bS18]-alanine N-acetyltransferase</fullName>
        <ecNumber evidence="5">2.3.1.266</ecNumber>
    </recommendedName>
</protein>
<accession>A0L5B6</accession>
<keyword evidence="8" id="KW-1185">Reference proteome</keyword>
<dbReference type="InterPro" id="IPR050680">
    <property type="entry name" value="YpeA/RimI_acetyltransf"/>
</dbReference>
<keyword evidence="2 5" id="KW-0963">Cytoplasm</keyword>
<comment type="function">
    <text evidence="5">Acetylates the N-terminal alanine of ribosomal protein bS18.</text>
</comment>
<dbReference type="SUPFAM" id="SSF55729">
    <property type="entry name" value="Acyl-CoA N-acyltransferases (Nat)"/>
    <property type="match status" value="1"/>
</dbReference>
<gene>
    <name evidence="7" type="ordered locus">Mmc1_0638</name>
</gene>
<dbReference type="AlphaFoldDB" id="A0L5B6"/>
<proteinExistence type="inferred from homology"/>
<dbReference type="eggNOG" id="COG0456">
    <property type="taxonomic scope" value="Bacteria"/>
</dbReference>
<name>A0L5B6_MAGMM</name>
<evidence type="ECO:0000256" key="4">
    <source>
        <dbReference type="ARBA" id="ARBA00023315"/>
    </source>
</evidence>
<evidence type="ECO:0000256" key="5">
    <source>
        <dbReference type="RuleBase" id="RU363094"/>
    </source>
</evidence>
<dbReference type="GO" id="GO:0005737">
    <property type="term" value="C:cytoplasm"/>
    <property type="evidence" value="ECO:0007669"/>
    <property type="project" value="UniProtKB-SubCell"/>
</dbReference>
<dbReference type="HOGENOM" id="CLU_013985_23_1_5"/>
<dbReference type="PROSITE" id="PS51186">
    <property type="entry name" value="GNAT"/>
    <property type="match status" value="1"/>
</dbReference>
<dbReference type="Proteomes" id="UP000002586">
    <property type="component" value="Chromosome"/>
</dbReference>
<dbReference type="PANTHER" id="PTHR43420">
    <property type="entry name" value="ACETYLTRANSFERASE"/>
    <property type="match status" value="1"/>
</dbReference>
<evidence type="ECO:0000313" key="8">
    <source>
        <dbReference type="Proteomes" id="UP000002586"/>
    </source>
</evidence>
<comment type="subcellular location">
    <subcellularLocation>
        <location evidence="5">Cytoplasm</location>
    </subcellularLocation>
</comment>
<evidence type="ECO:0000259" key="6">
    <source>
        <dbReference type="PROSITE" id="PS51186"/>
    </source>
</evidence>